<dbReference type="NCBIfam" id="TIGR03317">
    <property type="entry name" value="ygfZ_signature"/>
    <property type="match status" value="1"/>
</dbReference>
<proteinExistence type="predicted"/>
<dbReference type="STRING" id="1122209.SAMN02745752_02384"/>
<dbReference type="Proteomes" id="UP000182350">
    <property type="component" value="Unassembled WGS sequence"/>
</dbReference>
<dbReference type="PANTHER" id="PTHR22602:SF0">
    <property type="entry name" value="TRANSFERASE CAF17, MITOCHONDRIAL-RELATED"/>
    <property type="match status" value="1"/>
</dbReference>
<dbReference type="SUPFAM" id="SSF103025">
    <property type="entry name" value="Folate-binding domain"/>
    <property type="match status" value="1"/>
</dbReference>
<reference evidence="2 3" key="1">
    <citation type="submission" date="2016-11" db="EMBL/GenBank/DDBJ databases">
        <authorList>
            <person name="Jaros S."/>
            <person name="Januszkiewicz K."/>
            <person name="Wedrychowicz H."/>
        </authorList>
    </citation>
    <scope>NUCLEOTIDE SEQUENCE [LARGE SCALE GENOMIC DNA]</scope>
    <source>
        <strain evidence="2 3">DSM 21637</strain>
    </source>
</reference>
<dbReference type="EMBL" id="FPJW01000009">
    <property type="protein sequence ID" value="SFX65501.1"/>
    <property type="molecule type" value="Genomic_DNA"/>
</dbReference>
<accession>A0A1K1YW32</accession>
<protein>
    <recommendedName>
        <fullName evidence="1">GCVT N-terminal domain-containing protein</fullName>
    </recommendedName>
</protein>
<dbReference type="InterPro" id="IPR006222">
    <property type="entry name" value="GCVT_N"/>
</dbReference>
<evidence type="ECO:0000313" key="2">
    <source>
        <dbReference type="EMBL" id="SFX65501.1"/>
    </source>
</evidence>
<dbReference type="Gene3D" id="3.30.70.1630">
    <property type="match status" value="1"/>
</dbReference>
<keyword evidence="3" id="KW-1185">Reference proteome</keyword>
<dbReference type="Gene3D" id="2.40.30.160">
    <property type="match status" value="1"/>
</dbReference>
<organism evidence="2 3">
    <name type="scientific">Marinospirillum alkaliphilum DSM 21637</name>
    <dbReference type="NCBI Taxonomy" id="1122209"/>
    <lineage>
        <taxon>Bacteria</taxon>
        <taxon>Pseudomonadati</taxon>
        <taxon>Pseudomonadota</taxon>
        <taxon>Gammaproteobacteria</taxon>
        <taxon>Oceanospirillales</taxon>
        <taxon>Oceanospirillaceae</taxon>
        <taxon>Marinospirillum</taxon>
    </lineage>
</organism>
<dbReference type="PIRSF" id="PIRSF006487">
    <property type="entry name" value="GcvT"/>
    <property type="match status" value="1"/>
</dbReference>
<gene>
    <name evidence="2" type="ORF">SAMN02745752_02384</name>
</gene>
<evidence type="ECO:0000259" key="1">
    <source>
        <dbReference type="Pfam" id="PF01571"/>
    </source>
</evidence>
<dbReference type="InterPro" id="IPR045179">
    <property type="entry name" value="YgfZ/GcvT"/>
</dbReference>
<dbReference type="GO" id="GO:0016226">
    <property type="term" value="P:iron-sulfur cluster assembly"/>
    <property type="evidence" value="ECO:0007669"/>
    <property type="project" value="TreeGrafter"/>
</dbReference>
<dbReference type="RefSeq" id="WP_072326725.1">
    <property type="nucleotide sequence ID" value="NZ_FPJW01000009.1"/>
</dbReference>
<dbReference type="Pfam" id="PF01571">
    <property type="entry name" value="GCV_T"/>
    <property type="match status" value="1"/>
</dbReference>
<dbReference type="Gene3D" id="3.30.70.1400">
    <property type="entry name" value="Aminomethyltransferase beta-barrel domains"/>
    <property type="match status" value="1"/>
</dbReference>
<dbReference type="InterPro" id="IPR017703">
    <property type="entry name" value="YgfZ/GCV_T_CS"/>
</dbReference>
<name>A0A1K1YW32_9GAMM</name>
<feature type="domain" description="GCVT N-terminal" evidence="1">
    <location>
        <begin position="9"/>
        <end position="120"/>
    </location>
</feature>
<evidence type="ECO:0000313" key="3">
    <source>
        <dbReference type="Proteomes" id="UP000182350"/>
    </source>
</evidence>
<dbReference type="PANTHER" id="PTHR22602">
    <property type="entry name" value="TRANSFERASE CAF17, MITOCHONDRIAL-RELATED"/>
    <property type="match status" value="1"/>
</dbReference>
<dbReference type="AlphaFoldDB" id="A0A1K1YW32"/>
<sequence>MSQVHRVTLDHLAVLELKGGQPDQLLQGQVTCDLRLLKEDQALPGLLCNLKGRVVTSFELLRLASDHLLLVLPADNLPALTDHLKKFLPFFRCTLQEVTEQWQLLGLSGKEAPALISSLITPWPEGKYGASISETGIALRLPATLPRALVLLKREQSEHSNLLQRLNSLTEATPASCWQMLDIQAGRVEVTAQLTDSYLPQMLNLQAVGAISFKKGCYIGQEIVARAQYRGQVKKRLYRVHLPCSELNELPANVLDSDNKVVGDIILSAPDRRSETEALAVLSITAVEEATPLFVQVDGQSVKLNLLQLPYDAQGRLNAPFETT</sequence>